<organism evidence="3 4">
    <name type="scientific">Coniophora puteana (strain RWD-64-598)</name>
    <name type="common">Brown rot fungus</name>
    <dbReference type="NCBI Taxonomy" id="741705"/>
    <lineage>
        <taxon>Eukaryota</taxon>
        <taxon>Fungi</taxon>
        <taxon>Dikarya</taxon>
        <taxon>Basidiomycota</taxon>
        <taxon>Agaricomycotina</taxon>
        <taxon>Agaricomycetes</taxon>
        <taxon>Agaricomycetidae</taxon>
        <taxon>Boletales</taxon>
        <taxon>Coniophorineae</taxon>
        <taxon>Coniophoraceae</taxon>
        <taxon>Coniophora</taxon>
    </lineage>
</organism>
<dbReference type="GO" id="GO:0016020">
    <property type="term" value="C:membrane"/>
    <property type="evidence" value="ECO:0007669"/>
    <property type="project" value="InterPro"/>
</dbReference>
<comment type="similarity">
    <text evidence="1">Belongs to the opioid growth factor receptor family.</text>
</comment>
<name>A0A5M3MR49_CONPW</name>
<dbReference type="Proteomes" id="UP000053558">
    <property type="component" value="Unassembled WGS sequence"/>
</dbReference>
<dbReference type="EMBL" id="JH711578">
    <property type="protein sequence ID" value="EIW81001.1"/>
    <property type="molecule type" value="Genomic_DNA"/>
</dbReference>
<gene>
    <name evidence="3" type="ORF">CONPUDRAFT_82094</name>
</gene>
<evidence type="ECO:0000313" key="3">
    <source>
        <dbReference type="EMBL" id="EIW81001.1"/>
    </source>
</evidence>
<accession>A0A5M3MR49</accession>
<evidence type="ECO:0000313" key="4">
    <source>
        <dbReference type="Proteomes" id="UP000053558"/>
    </source>
</evidence>
<dbReference type="AlphaFoldDB" id="A0A5M3MR49"/>
<dbReference type="OrthoDB" id="9030204at2759"/>
<dbReference type="PANTHER" id="PTHR14015">
    <property type="entry name" value="OPIOID GROWTH FACTOR RECEPTOR OGFR ZETA-TYPE OPIOID RECEPTOR"/>
    <property type="match status" value="1"/>
</dbReference>
<dbReference type="PANTHER" id="PTHR14015:SF2">
    <property type="entry name" value="OPIOID GROWTH FACTOR RECEPTOR (OGFR) CONSERVED DOMAIN-CONTAINING PROTEIN"/>
    <property type="match status" value="1"/>
</dbReference>
<dbReference type="GeneID" id="19210358"/>
<dbReference type="Pfam" id="PF04664">
    <property type="entry name" value="OGFr_N"/>
    <property type="match status" value="1"/>
</dbReference>
<dbReference type="KEGG" id="cput:CONPUDRAFT_82094"/>
<dbReference type="InterPro" id="IPR039574">
    <property type="entry name" value="OGFr"/>
</dbReference>
<evidence type="ECO:0000256" key="1">
    <source>
        <dbReference type="ARBA" id="ARBA00010365"/>
    </source>
</evidence>
<comment type="caution">
    <text evidence="3">The sequence shown here is derived from an EMBL/GenBank/DDBJ whole genome shotgun (WGS) entry which is preliminary data.</text>
</comment>
<protein>
    <recommendedName>
        <fullName evidence="2">Opioid growth factor receptor (OGFr) conserved domain-containing protein</fullName>
    </recommendedName>
</protein>
<sequence>MASTLEPDRAMRPFLLNYPGSTDNPKLRENYRFYSGEQQLRPPGTFRSTISRSKLERTTFIDDIHQEPWRIKENGKPESKYAILEGAHDYIQWLFPIREQSSANYGSQPLQGHEISSLKKDERFLDRLCNSYRLMLDFYGMELTSVETGLISRSENYVERYKNLERNSWHNNLRITRILKCLSEFGLEHLNTGFILHVLNEQSEQPRPDTRQRNERSNSFFIADTRESPNWFDTSLIKRSMDGFWAHCIRGDAERARVADLITKVRTSNENGFKFTRKLYEGVLSRNETAGETSST</sequence>
<dbReference type="RefSeq" id="XP_007768442.1">
    <property type="nucleotide sequence ID" value="XM_007770252.1"/>
</dbReference>
<reference evidence="4" key="1">
    <citation type="journal article" date="2012" name="Science">
        <title>The Paleozoic origin of enzymatic lignin decomposition reconstructed from 31 fungal genomes.</title>
        <authorList>
            <person name="Floudas D."/>
            <person name="Binder M."/>
            <person name="Riley R."/>
            <person name="Barry K."/>
            <person name="Blanchette R.A."/>
            <person name="Henrissat B."/>
            <person name="Martinez A.T."/>
            <person name="Otillar R."/>
            <person name="Spatafora J.W."/>
            <person name="Yadav J.S."/>
            <person name="Aerts A."/>
            <person name="Benoit I."/>
            <person name="Boyd A."/>
            <person name="Carlson A."/>
            <person name="Copeland A."/>
            <person name="Coutinho P.M."/>
            <person name="de Vries R.P."/>
            <person name="Ferreira P."/>
            <person name="Findley K."/>
            <person name="Foster B."/>
            <person name="Gaskell J."/>
            <person name="Glotzer D."/>
            <person name="Gorecki P."/>
            <person name="Heitman J."/>
            <person name="Hesse C."/>
            <person name="Hori C."/>
            <person name="Igarashi K."/>
            <person name="Jurgens J.A."/>
            <person name="Kallen N."/>
            <person name="Kersten P."/>
            <person name="Kohler A."/>
            <person name="Kuees U."/>
            <person name="Kumar T.K.A."/>
            <person name="Kuo A."/>
            <person name="LaButti K."/>
            <person name="Larrondo L.F."/>
            <person name="Lindquist E."/>
            <person name="Ling A."/>
            <person name="Lombard V."/>
            <person name="Lucas S."/>
            <person name="Lundell T."/>
            <person name="Martin R."/>
            <person name="McLaughlin D.J."/>
            <person name="Morgenstern I."/>
            <person name="Morin E."/>
            <person name="Murat C."/>
            <person name="Nagy L.G."/>
            <person name="Nolan M."/>
            <person name="Ohm R.A."/>
            <person name="Patyshakuliyeva A."/>
            <person name="Rokas A."/>
            <person name="Ruiz-Duenas F.J."/>
            <person name="Sabat G."/>
            <person name="Salamov A."/>
            <person name="Samejima M."/>
            <person name="Schmutz J."/>
            <person name="Slot J.C."/>
            <person name="St John F."/>
            <person name="Stenlid J."/>
            <person name="Sun H."/>
            <person name="Sun S."/>
            <person name="Syed K."/>
            <person name="Tsang A."/>
            <person name="Wiebenga A."/>
            <person name="Young D."/>
            <person name="Pisabarro A."/>
            <person name="Eastwood D.C."/>
            <person name="Martin F."/>
            <person name="Cullen D."/>
            <person name="Grigoriev I.V."/>
            <person name="Hibbett D.S."/>
        </authorList>
    </citation>
    <scope>NUCLEOTIDE SEQUENCE [LARGE SCALE GENOMIC DNA]</scope>
    <source>
        <strain evidence="4">RWD-64-598 SS2</strain>
    </source>
</reference>
<keyword evidence="4" id="KW-1185">Reference proteome</keyword>
<proteinExistence type="inferred from homology"/>
<dbReference type="GO" id="GO:0140625">
    <property type="term" value="F:opioid growth factor receptor activity"/>
    <property type="evidence" value="ECO:0007669"/>
    <property type="project" value="InterPro"/>
</dbReference>
<feature type="domain" description="Opioid growth factor receptor (OGFr) conserved" evidence="2">
    <location>
        <begin position="78"/>
        <end position="202"/>
    </location>
</feature>
<dbReference type="OMA" id="WWANCLR"/>
<evidence type="ECO:0000259" key="2">
    <source>
        <dbReference type="Pfam" id="PF04664"/>
    </source>
</evidence>
<dbReference type="InterPro" id="IPR006757">
    <property type="entry name" value="OGF_rcpt"/>
</dbReference>